<dbReference type="Gene3D" id="1.10.340.70">
    <property type="match status" value="1"/>
</dbReference>
<dbReference type="InterPro" id="IPR001584">
    <property type="entry name" value="Integrase_cat-core"/>
</dbReference>
<keyword evidence="15" id="KW-0511">Multifunctional enzyme</keyword>
<dbReference type="InterPro" id="IPR023780">
    <property type="entry name" value="Chromo_domain"/>
</dbReference>
<dbReference type="PROSITE" id="PS50994">
    <property type="entry name" value="INTEGRASE"/>
    <property type="match status" value="1"/>
</dbReference>
<sequence>MSKSGSSDVETDLSKVNMDRGGKSKRERSRDAVAVMEKRLSKMENAVVELDQRLEEDVLTKGGFETVADELQGQFQGVLNSALDDIKLDVQAKLDHFLAELTSLRDEMKDVKGDWALCKEAVLNKTRTPKEPKLLDSFKPKSYNGKREAKELDTFLWNIERYFKYLKLEDDEPKINAATLFLTDNALMWWRRRSMEIEQGTFTLETWEDFKKDIMLHFYPENAKYEAKEKLRWLKQTGSVKDYVATFTNLLFEVPSMIDEDKLMYFMSGLQNWAKLELQRRHVQTLSEAIAAAESLVEFKRSDQGDSKFNGKKGGNGSGGGDNKPKEGSKPGDKSDGHKSSWKKNDKGDKGKDKSKLACYFCDGPHMMRDCPKKKALNAMNQETEREAGMGAIHRFNALQAKGAQPQVQAKGVMFVDAMVNGKTTRCLVDTGASHNFMSVQEAKRLGCRVSKEAGSMKTVNSTAKPIDGVARGVELHIATWKGVADFSVISMDDYDVVLGMEFMDKVKAFPIPFHNTMCITQDGTMPCMVPVVRQQSGTKLLSAMQFSKSWKKGEPTFLATMKMNIVEKEVQPIPKAVEAILKEFADVMPKELPKTLPPRREVDHAIELEPGAKPPAKAPYRMAPPELEELRKQLKQLLDAGYIQPSKAPYGAPVLFQKKREGTLRLCIDYRALNKVTIKNKYPIPLIADLFDQLGGAKYFTKLDLRSGYYQVRIAPGDESKTACVTRYGSYEFLVMPFGLTNAPATFCTLMNKVFHPFLDKFVVVYIDDIVVYSNSLEEHLEHLQKVFQVLRENQLYVKREKCSFVQEEVEFLGHKIRGGQLLMEEGKVRAIQEWEPPIKVPELRSFLGLVNYYRRFIKGYSAIAAPLTDLLKKNRTWEWTPQCQHAFDELKRALMEEPVLRLPDLSKPFEVHTDASDFAIGGVLMQDGHPLAFESRKLNDTERRYTVQEKEMTGVVHCLRTWRHYLLGSQFVVKTDNVATSYFQSQQKLSPKQARWQDFLAEFDYKLEYKQGKTNVVADALSRKAVLAAVTQPQSSLMQRVREGLLHDPQAKSLLELVKDGKTRRFWLDEGILYATGKRIYVPRWDNLRRELLKECHDSKWAGHPGTHRTLALMSEAYYWPQMREDVDSFVRTCLVCQQDKTLQKQPGGLLEPLPVPTRPGESLSMDFIVSLPKSEGCGSILVVVDRFTKYATFIPAPADCNAEEAARLFLKHVVKYWGIPKSIISDRDTRFTGKLWTELFKLLGSQLNFSTSFHPQTDGQTERVNALLELYLRHYVSANQRDWAKLLDVAQFSYNLQQSESTGSSPFELATGQQPITPNTVVSGYTGSSPAAYKTAKEWQVTNELARAQLEKATRKMKKWADKHRRDVAFQPGDLVFVKLNPSQHKSTRRLHKALLRRYEGPFPIIRSVGRAAYRVELPPQLKIHPVFHVSNLKPYHADPEEPSRGESQRAPPLMVTSFDREVECVMAKREVRRKGVPRYFEYFVKWKGLPESEGNWEKQESLWKYKDIIEAFERDGSTAATRTLPN</sequence>
<dbReference type="InterPro" id="IPR041577">
    <property type="entry name" value="RT_RNaseH_2"/>
</dbReference>
<evidence type="ECO:0000256" key="7">
    <source>
        <dbReference type="ARBA" id="ARBA00022759"/>
    </source>
</evidence>
<feature type="domain" description="Chromo" evidence="18">
    <location>
        <begin position="1464"/>
        <end position="1528"/>
    </location>
</feature>
<dbReference type="Gene3D" id="2.40.50.40">
    <property type="match status" value="1"/>
</dbReference>
<dbReference type="CDD" id="cd00303">
    <property type="entry name" value="retropepsin_like"/>
    <property type="match status" value="1"/>
</dbReference>
<dbReference type="Pfam" id="PF00078">
    <property type="entry name" value="RVT_1"/>
    <property type="match status" value="1"/>
</dbReference>
<evidence type="ECO:0000256" key="3">
    <source>
        <dbReference type="ARBA" id="ARBA00022695"/>
    </source>
</evidence>
<dbReference type="InterPro" id="IPR005162">
    <property type="entry name" value="Retrotrans_gag_dom"/>
</dbReference>
<evidence type="ECO:0000256" key="2">
    <source>
        <dbReference type="ARBA" id="ARBA00022679"/>
    </source>
</evidence>
<accession>A0AAD4UXT0</accession>
<gene>
    <name evidence="21" type="ORF">L3X38_043819</name>
</gene>
<evidence type="ECO:0000256" key="1">
    <source>
        <dbReference type="ARBA" id="ARBA00022670"/>
    </source>
</evidence>
<evidence type="ECO:0000256" key="5">
    <source>
        <dbReference type="ARBA" id="ARBA00022723"/>
    </source>
</evidence>
<dbReference type="InterPro" id="IPR056924">
    <property type="entry name" value="SH3_Tf2-1"/>
</dbReference>
<evidence type="ECO:0000256" key="4">
    <source>
        <dbReference type="ARBA" id="ARBA00022722"/>
    </source>
</evidence>
<keyword evidence="5" id="KW-0479">Metal-binding</keyword>
<dbReference type="InterPro" id="IPR021109">
    <property type="entry name" value="Peptidase_aspartic_dom_sf"/>
</dbReference>
<dbReference type="InterPro" id="IPR016197">
    <property type="entry name" value="Chromo-like_dom_sf"/>
</dbReference>
<evidence type="ECO:0000256" key="8">
    <source>
        <dbReference type="ARBA" id="ARBA00022801"/>
    </source>
</evidence>
<dbReference type="EMBL" id="JAJFAZ020000008">
    <property type="protein sequence ID" value="KAI5314643.1"/>
    <property type="molecule type" value="Genomic_DNA"/>
</dbReference>
<dbReference type="GO" id="GO:0006310">
    <property type="term" value="P:DNA recombination"/>
    <property type="evidence" value="ECO:0007669"/>
    <property type="project" value="UniProtKB-KW"/>
</dbReference>
<feature type="region of interest" description="Disordered" evidence="17">
    <location>
        <begin position="1"/>
        <end position="32"/>
    </location>
</feature>
<evidence type="ECO:0008006" key="23">
    <source>
        <dbReference type="Google" id="ProtNLM"/>
    </source>
</evidence>
<evidence type="ECO:0000256" key="11">
    <source>
        <dbReference type="ARBA" id="ARBA00022918"/>
    </source>
</evidence>
<dbReference type="Gene3D" id="3.10.10.10">
    <property type="entry name" value="HIV Type 1 Reverse Transcriptase, subunit A, domain 1"/>
    <property type="match status" value="1"/>
</dbReference>
<dbReference type="Pfam" id="PF00385">
    <property type="entry name" value="Chromo"/>
    <property type="match status" value="1"/>
</dbReference>
<feature type="domain" description="Reverse transcriptase" evidence="19">
    <location>
        <begin position="639"/>
        <end position="818"/>
    </location>
</feature>
<comment type="caution">
    <text evidence="21">The sequence shown here is derived from an EMBL/GenBank/DDBJ whole genome shotgun (WGS) entry which is preliminary data.</text>
</comment>
<evidence type="ECO:0000256" key="15">
    <source>
        <dbReference type="ARBA" id="ARBA00023268"/>
    </source>
</evidence>
<keyword evidence="8" id="KW-0378">Hydrolase</keyword>
<evidence type="ECO:0000256" key="12">
    <source>
        <dbReference type="ARBA" id="ARBA00022932"/>
    </source>
</evidence>
<keyword evidence="12" id="KW-0239">DNA-directed DNA polymerase</keyword>
<keyword evidence="9" id="KW-0460">Magnesium</keyword>
<evidence type="ECO:0000256" key="14">
    <source>
        <dbReference type="ARBA" id="ARBA00023172"/>
    </source>
</evidence>
<feature type="domain" description="Integrase catalytic" evidence="20">
    <location>
        <begin position="1158"/>
        <end position="1317"/>
    </location>
</feature>
<dbReference type="InterPro" id="IPR050951">
    <property type="entry name" value="Retrovirus_Pol_polyprotein"/>
</dbReference>
<keyword evidence="6" id="KW-0064">Aspartyl protease</keyword>
<evidence type="ECO:0000259" key="19">
    <source>
        <dbReference type="PROSITE" id="PS50878"/>
    </source>
</evidence>
<evidence type="ECO:0000256" key="10">
    <source>
        <dbReference type="ARBA" id="ARBA00022908"/>
    </source>
</evidence>
<dbReference type="SUPFAM" id="SSF54160">
    <property type="entry name" value="Chromo domain-like"/>
    <property type="match status" value="1"/>
</dbReference>
<keyword evidence="11" id="KW-0695">RNA-directed DNA polymerase</keyword>
<dbReference type="InterPro" id="IPR000953">
    <property type="entry name" value="Chromo/chromo_shadow_dom"/>
</dbReference>
<dbReference type="Proteomes" id="UP001054821">
    <property type="component" value="Chromosome 8"/>
</dbReference>
<dbReference type="Gene3D" id="3.30.70.270">
    <property type="match status" value="2"/>
</dbReference>
<dbReference type="PANTHER" id="PTHR37984:SF5">
    <property type="entry name" value="PROTEIN NYNRIN-LIKE"/>
    <property type="match status" value="1"/>
</dbReference>
<feature type="compositionally biased region" description="Gly residues" evidence="17">
    <location>
        <begin position="312"/>
        <end position="322"/>
    </location>
</feature>
<dbReference type="GO" id="GO:0003964">
    <property type="term" value="F:RNA-directed DNA polymerase activity"/>
    <property type="evidence" value="ECO:0007669"/>
    <property type="project" value="UniProtKB-KW"/>
</dbReference>
<feature type="compositionally biased region" description="Basic and acidic residues" evidence="17">
    <location>
        <begin position="323"/>
        <end position="354"/>
    </location>
</feature>
<dbReference type="InterPro" id="IPR000477">
    <property type="entry name" value="RT_dom"/>
</dbReference>
<evidence type="ECO:0000256" key="17">
    <source>
        <dbReference type="SAM" id="MobiDB-lite"/>
    </source>
</evidence>
<dbReference type="Pfam" id="PF24626">
    <property type="entry name" value="SH3_Tf2-1"/>
    <property type="match status" value="1"/>
</dbReference>
<dbReference type="Pfam" id="PF17921">
    <property type="entry name" value="Integrase_H2C2"/>
    <property type="match status" value="1"/>
</dbReference>
<keyword evidence="1" id="KW-0645">Protease</keyword>
<dbReference type="GO" id="GO:0003677">
    <property type="term" value="F:DNA binding"/>
    <property type="evidence" value="ECO:0007669"/>
    <property type="project" value="UniProtKB-KW"/>
</dbReference>
<dbReference type="GO" id="GO:0003887">
    <property type="term" value="F:DNA-directed DNA polymerase activity"/>
    <property type="evidence" value="ECO:0007669"/>
    <property type="project" value="UniProtKB-KW"/>
</dbReference>
<keyword evidence="22" id="KW-1185">Reference proteome</keyword>
<proteinExistence type="predicted"/>
<dbReference type="Pfam" id="PF13650">
    <property type="entry name" value="Asp_protease_2"/>
    <property type="match status" value="1"/>
</dbReference>
<dbReference type="SUPFAM" id="SSF53098">
    <property type="entry name" value="Ribonuclease H-like"/>
    <property type="match status" value="1"/>
</dbReference>
<keyword evidence="13" id="KW-0238">DNA-binding</keyword>
<evidence type="ECO:0000256" key="9">
    <source>
        <dbReference type="ARBA" id="ARBA00022842"/>
    </source>
</evidence>
<protein>
    <recommendedName>
        <fullName evidence="23">Transposable element protein</fullName>
    </recommendedName>
</protein>
<dbReference type="SUPFAM" id="SSF56672">
    <property type="entry name" value="DNA/RNA polymerases"/>
    <property type="match status" value="1"/>
</dbReference>
<keyword evidence="7" id="KW-0255">Endonuclease</keyword>
<evidence type="ECO:0000256" key="6">
    <source>
        <dbReference type="ARBA" id="ARBA00022750"/>
    </source>
</evidence>
<dbReference type="PANTHER" id="PTHR37984">
    <property type="entry name" value="PROTEIN CBG26694"/>
    <property type="match status" value="1"/>
</dbReference>
<dbReference type="GO" id="GO:0046872">
    <property type="term" value="F:metal ion binding"/>
    <property type="evidence" value="ECO:0007669"/>
    <property type="project" value="UniProtKB-KW"/>
</dbReference>
<keyword evidence="16" id="KW-0175">Coiled coil</keyword>
<evidence type="ECO:0000259" key="20">
    <source>
        <dbReference type="PROSITE" id="PS50994"/>
    </source>
</evidence>
<dbReference type="InterPro" id="IPR012337">
    <property type="entry name" value="RNaseH-like_sf"/>
</dbReference>
<dbReference type="Gene3D" id="2.40.70.10">
    <property type="entry name" value="Acid Proteases"/>
    <property type="match status" value="1"/>
</dbReference>
<organism evidence="21 22">
    <name type="scientific">Prunus dulcis</name>
    <name type="common">Almond</name>
    <name type="synonym">Amygdalus dulcis</name>
    <dbReference type="NCBI Taxonomy" id="3755"/>
    <lineage>
        <taxon>Eukaryota</taxon>
        <taxon>Viridiplantae</taxon>
        <taxon>Streptophyta</taxon>
        <taxon>Embryophyta</taxon>
        <taxon>Tracheophyta</taxon>
        <taxon>Spermatophyta</taxon>
        <taxon>Magnoliopsida</taxon>
        <taxon>eudicotyledons</taxon>
        <taxon>Gunneridae</taxon>
        <taxon>Pentapetalae</taxon>
        <taxon>rosids</taxon>
        <taxon>fabids</taxon>
        <taxon>Rosales</taxon>
        <taxon>Rosaceae</taxon>
        <taxon>Amygdaloideae</taxon>
        <taxon>Amygdaleae</taxon>
        <taxon>Prunus</taxon>
    </lineage>
</organism>
<feature type="compositionally biased region" description="Basic and acidic residues" evidence="17">
    <location>
        <begin position="17"/>
        <end position="32"/>
    </location>
</feature>
<keyword evidence="2" id="KW-0808">Transferase</keyword>
<dbReference type="FunFam" id="3.30.420.10:FF:000032">
    <property type="entry name" value="Retrovirus-related Pol polyprotein from transposon 297-like Protein"/>
    <property type="match status" value="1"/>
</dbReference>
<keyword evidence="10" id="KW-0229">DNA integration</keyword>
<name>A0AAD4UXT0_PRUDU</name>
<dbReference type="SUPFAM" id="SSF50630">
    <property type="entry name" value="Acid proteases"/>
    <property type="match status" value="1"/>
</dbReference>
<evidence type="ECO:0000256" key="16">
    <source>
        <dbReference type="SAM" id="Coils"/>
    </source>
</evidence>
<dbReference type="PROSITE" id="PS50878">
    <property type="entry name" value="RT_POL"/>
    <property type="match status" value="1"/>
</dbReference>
<dbReference type="Pfam" id="PF17919">
    <property type="entry name" value="RT_RNaseH_2"/>
    <property type="match status" value="1"/>
</dbReference>
<dbReference type="InterPro" id="IPR043128">
    <property type="entry name" value="Rev_trsase/Diguanyl_cyclase"/>
</dbReference>
<dbReference type="CDD" id="cd01647">
    <property type="entry name" value="RT_LTR"/>
    <property type="match status" value="1"/>
</dbReference>
<dbReference type="FunFam" id="3.30.70.270:FF:000026">
    <property type="entry name" value="Transposon Ty3-G Gag-Pol polyprotein"/>
    <property type="match status" value="1"/>
</dbReference>
<dbReference type="GO" id="GO:0006508">
    <property type="term" value="P:proteolysis"/>
    <property type="evidence" value="ECO:0007669"/>
    <property type="project" value="UniProtKB-KW"/>
</dbReference>
<dbReference type="InterPro" id="IPR036397">
    <property type="entry name" value="RNaseH_sf"/>
</dbReference>
<evidence type="ECO:0000259" key="18">
    <source>
        <dbReference type="PROSITE" id="PS50013"/>
    </source>
</evidence>
<dbReference type="GO" id="GO:0004190">
    <property type="term" value="F:aspartic-type endopeptidase activity"/>
    <property type="evidence" value="ECO:0007669"/>
    <property type="project" value="UniProtKB-KW"/>
</dbReference>
<evidence type="ECO:0000313" key="22">
    <source>
        <dbReference type="Proteomes" id="UP001054821"/>
    </source>
</evidence>
<feature type="region of interest" description="Disordered" evidence="17">
    <location>
        <begin position="303"/>
        <end position="354"/>
    </location>
</feature>
<keyword evidence="14" id="KW-0233">DNA recombination</keyword>
<dbReference type="CDD" id="cd09274">
    <property type="entry name" value="RNase_HI_RT_Ty3"/>
    <property type="match status" value="1"/>
</dbReference>
<dbReference type="Gene3D" id="3.30.420.10">
    <property type="entry name" value="Ribonuclease H-like superfamily/Ribonuclease H"/>
    <property type="match status" value="1"/>
</dbReference>
<feature type="coiled-coil region" evidence="16">
    <location>
        <begin position="1339"/>
        <end position="1366"/>
    </location>
</feature>
<dbReference type="PROSITE" id="PS50013">
    <property type="entry name" value="CHROMO_2"/>
    <property type="match status" value="1"/>
</dbReference>
<dbReference type="GO" id="GO:0015074">
    <property type="term" value="P:DNA integration"/>
    <property type="evidence" value="ECO:0007669"/>
    <property type="project" value="UniProtKB-KW"/>
</dbReference>
<dbReference type="InterPro" id="IPR041588">
    <property type="entry name" value="Integrase_H2C2"/>
</dbReference>
<dbReference type="CDD" id="cd00024">
    <property type="entry name" value="CD_CSD"/>
    <property type="match status" value="1"/>
</dbReference>
<evidence type="ECO:0000256" key="13">
    <source>
        <dbReference type="ARBA" id="ARBA00023125"/>
    </source>
</evidence>
<keyword evidence="3" id="KW-0548">Nucleotidyltransferase</keyword>
<evidence type="ECO:0000313" key="21">
    <source>
        <dbReference type="EMBL" id="KAI5314643.1"/>
    </source>
</evidence>
<keyword evidence="4" id="KW-0540">Nuclease</keyword>
<dbReference type="InterPro" id="IPR043502">
    <property type="entry name" value="DNA/RNA_pol_sf"/>
</dbReference>
<dbReference type="GO" id="GO:0004519">
    <property type="term" value="F:endonuclease activity"/>
    <property type="evidence" value="ECO:0007669"/>
    <property type="project" value="UniProtKB-KW"/>
</dbReference>
<dbReference type="FunFam" id="1.10.340.70:FF:000001">
    <property type="entry name" value="Retrovirus-related Pol polyprotein from transposon gypsy-like Protein"/>
    <property type="match status" value="1"/>
</dbReference>
<dbReference type="Pfam" id="PF03732">
    <property type="entry name" value="Retrotrans_gag"/>
    <property type="match status" value="1"/>
</dbReference>
<reference evidence="21 22" key="1">
    <citation type="journal article" date="2022" name="G3 (Bethesda)">
        <title>Whole-genome sequence and methylome profiling of the almond [Prunus dulcis (Mill.) D.A. Webb] cultivar 'Nonpareil'.</title>
        <authorList>
            <person name="D'Amico-Willman K.M."/>
            <person name="Ouma W.Z."/>
            <person name="Meulia T."/>
            <person name="Sideli G.M."/>
            <person name="Gradziel T.M."/>
            <person name="Fresnedo-Ramirez J."/>
        </authorList>
    </citation>
    <scope>NUCLEOTIDE SEQUENCE [LARGE SCALE GENOMIC DNA]</scope>
    <source>
        <strain evidence="21">Clone GOH B32 T37-40</strain>
    </source>
</reference>